<dbReference type="GO" id="GO:0071013">
    <property type="term" value="C:catalytic step 2 spliceosome"/>
    <property type="evidence" value="ECO:0000318"/>
    <property type="project" value="GO_Central"/>
</dbReference>
<evidence type="ECO:0000313" key="2">
    <source>
        <dbReference type="EMBL" id="EYU40289.1"/>
    </source>
</evidence>
<protein>
    <recommendedName>
        <fullName evidence="1">MIF4G domain-containing protein</fullName>
    </recommendedName>
</protein>
<dbReference type="InterPro" id="IPR050781">
    <property type="entry name" value="CWC22_splicing_factor"/>
</dbReference>
<dbReference type="OrthoDB" id="1924287at2759"/>
<gene>
    <name evidence="2" type="ORF">MIMGU_mgv11b017218mg</name>
</gene>
<name>A0A022RJW2_ERYGU</name>
<dbReference type="AlphaFoldDB" id="A0A022RJW2"/>
<dbReference type="GO" id="GO:0003723">
    <property type="term" value="F:RNA binding"/>
    <property type="evidence" value="ECO:0000318"/>
    <property type="project" value="GO_Central"/>
</dbReference>
<dbReference type="STRING" id="4155.A0A022RJW2"/>
<dbReference type="GO" id="GO:0000398">
    <property type="term" value="P:mRNA splicing, via spliceosome"/>
    <property type="evidence" value="ECO:0000318"/>
    <property type="project" value="GO_Central"/>
</dbReference>
<proteinExistence type="predicted"/>
<dbReference type="OMA" id="FMENEEM"/>
<accession>A0A022RJW2</accession>
<dbReference type="EMBL" id="KI630404">
    <property type="protein sequence ID" value="EYU40289.1"/>
    <property type="molecule type" value="Genomic_DNA"/>
</dbReference>
<feature type="domain" description="MIF4G" evidence="1">
    <location>
        <begin position="43"/>
        <end position="226"/>
    </location>
</feature>
<keyword evidence="3" id="KW-1185">Reference proteome</keyword>
<dbReference type="PANTHER" id="PTHR18034">
    <property type="entry name" value="CELL CYCLE CONTROL PROTEIN CWF22-RELATED"/>
    <property type="match status" value="1"/>
</dbReference>
<dbReference type="Proteomes" id="UP000030748">
    <property type="component" value="Unassembled WGS sequence"/>
</dbReference>
<organism evidence="2 3">
    <name type="scientific">Erythranthe guttata</name>
    <name type="common">Yellow monkey flower</name>
    <name type="synonym">Mimulus guttatus</name>
    <dbReference type="NCBI Taxonomy" id="4155"/>
    <lineage>
        <taxon>Eukaryota</taxon>
        <taxon>Viridiplantae</taxon>
        <taxon>Streptophyta</taxon>
        <taxon>Embryophyta</taxon>
        <taxon>Tracheophyta</taxon>
        <taxon>Spermatophyta</taxon>
        <taxon>Magnoliopsida</taxon>
        <taxon>eudicotyledons</taxon>
        <taxon>Gunneridae</taxon>
        <taxon>Pentapetalae</taxon>
        <taxon>asterids</taxon>
        <taxon>lamiids</taxon>
        <taxon>Lamiales</taxon>
        <taxon>Phrymaceae</taxon>
        <taxon>Erythranthe</taxon>
    </lineage>
</organism>
<evidence type="ECO:0000259" key="1">
    <source>
        <dbReference type="SMART" id="SM00543"/>
    </source>
</evidence>
<sequence length="311" mass="35473">MDSVHSGITYDDSRIRKFEEEKRGILIDEQSIELQKLNWFAMEKRIMGLVEKLNLSNILSVAKEISKEDLIAGRGLFCQAVMKSQLKYPESSNIYAALVAVINSEFPDCGLLLVKRVVLRFKSAHDSGDKKLIEASLKFVAHLVNQRIVYELLACDVLLLLLGNPNSDNVELAVGFCTQCGLLLQNFAPLKLRQIFGEFLHVLRKGEVGKRVQVMILKLFSVKKSRFRNYQCVVDELDDIVEVDEQVTHDVSLLMHEIYPENSVDEFNPNLEFDYGHEIRSDRTVRIWCEDVEDGDEVSSDDVAKFEDKIG</sequence>
<dbReference type="PANTHER" id="PTHR18034:SF3">
    <property type="entry name" value="PRE-MRNA-SPLICING FACTOR CWC22 HOMOLOG"/>
    <property type="match status" value="1"/>
</dbReference>
<dbReference type="KEGG" id="egt:105954734"/>
<dbReference type="Pfam" id="PF02854">
    <property type="entry name" value="MIF4G"/>
    <property type="match status" value="1"/>
</dbReference>
<dbReference type="InterPro" id="IPR016024">
    <property type="entry name" value="ARM-type_fold"/>
</dbReference>
<reference evidence="2 3" key="1">
    <citation type="journal article" date="2013" name="Proc. Natl. Acad. Sci. U.S.A.">
        <title>Fine-scale variation in meiotic recombination in Mimulus inferred from population shotgun sequencing.</title>
        <authorList>
            <person name="Hellsten U."/>
            <person name="Wright K.M."/>
            <person name="Jenkins J."/>
            <person name="Shu S."/>
            <person name="Yuan Y."/>
            <person name="Wessler S.R."/>
            <person name="Schmutz J."/>
            <person name="Willis J.H."/>
            <person name="Rokhsar D.S."/>
        </authorList>
    </citation>
    <scope>NUCLEOTIDE SEQUENCE [LARGE SCALE GENOMIC DNA]</scope>
    <source>
        <strain evidence="3">cv. DUN x IM62</strain>
    </source>
</reference>
<dbReference type="SUPFAM" id="SSF48371">
    <property type="entry name" value="ARM repeat"/>
    <property type="match status" value="1"/>
</dbReference>
<dbReference type="SMART" id="SM00543">
    <property type="entry name" value="MIF4G"/>
    <property type="match status" value="1"/>
</dbReference>
<dbReference type="Gene3D" id="1.25.40.180">
    <property type="match status" value="1"/>
</dbReference>
<evidence type="ECO:0000313" key="3">
    <source>
        <dbReference type="Proteomes" id="UP000030748"/>
    </source>
</evidence>
<dbReference type="InterPro" id="IPR003890">
    <property type="entry name" value="MIF4G-like_typ-3"/>
</dbReference>